<dbReference type="EMBL" id="JARKIK010000255">
    <property type="protein sequence ID" value="KAK8720678.1"/>
    <property type="molecule type" value="Genomic_DNA"/>
</dbReference>
<evidence type="ECO:0000313" key="2">
    <source>
        <dbReference type="EMBL" id="KAK8720678.1"/>
    </source>
</evidence>
<keyword evidence="1" id="KW-0812">Transmembrane</keyword>
<sequence length="137" mass="14617">MPFLVTIYSIFLAVIVIVIVLVGALLFRWCCDDGIRSDVGVIGIRYATSTTDSAYRKIDSTYLSSASADVAKTKHIGFGDAGAGVSLNTGSLQTEEYLFTAYQSVGVSNTHIHEEAGVRKTGVQESSAGVNIERAMC</sequence>
<gene>
    <name evidence="2" type="ORF">OTU49_013160</name>
</gene>
<protein>
    <submittedName>
        <fullName evidence="2">Uncharacterized protein</fullName>
    </submittedName>
</protein>
<keyword evidence="1" id="KW-1133">Transmembrane helix</keyword>
<reference evidence="2 3" key="1">
    <citation type="journal article" date="2024" name="BMC Genomics">
        <title>Genome assembly of redclaw crayfish (Cherax quadricarinatus) provides insights into its immune adaptation and hypoxia tolerance.</title>
        <authorList>
            <person name="Liu Z."/>
            <person name="Zheng J."/>
            <person name="Li H."/>
            <person name="Fang K."/>
            <person name="Wang S."/>
            <person name="He J."/>
            <person name="Zhou D."/>
            <person name="Weng S."/>
            <person name="Chi M."/>
            <person name="Gu Z."/>
            <person name="He J."/>
            <person name="Li F."/>
            <person name="Wang M."/>
        </authorList>
    </citation>
    <scope>NUCLEOTIDE SEQUENCE [LARGE SCALE GENOMIC DNA]</scope>
    <source>
        <strain evidence="2">ZL_2023a</strain>
    </source>
</reference>
<accession>A0AAW0VUL4</accession>
<feature type="transmembrane region" description="Helical" evidence="1">
    <location>
        <begin position="6"/>
        <end position="27"/>
    </location>
</feature>
<dbReference type="Proteomes" id="UP001445076">
    <property type="component" value="Unassembled WGS sequence"/>
</dbReference>
<evidence type="ECO:0000313" key="3">
    <source>
        <dbReference type="Proteomes" id="UP001445076"/>
    </source>
</evidence>
<organism evidence="2 3">
    <name type="scientific">Cherax quadricarinatus</name>
    <name type="common">Australian red claw crayfish</name>
    <dbReference type="NCBI Taxonomy" id="27406"/>
    <lineage>
        <taxon>Eukaryota</taxon>
        <taxon>Metazoa</taxon>
        <taxon>Ecdysozoa</taxon>
        <taxon>Arthropoda</taxon>
        <taxon>Crustacea</taxon>
        <taxon>Multicrustacea</taxon>
        <taxon>Malacostraca</taxon>
        <taxon>Eumalacostraca</taxon>
        <taxon>Eucarida</taxon>
        <taxon>Decapoda</taxon>
        <taxon>Pleocyemata</taxon>
        <taxon>Astacidea</taxon>
        <taxon>Parastacoidea</taxon>
        <taxon>Parastacidae</taxon>
        <taxon>Cherax</taxon>
    </lineage>
</organism>
<keyword evidence="3" id="KW-1185">Reference proteome</keyword>
<comment type="caution">
    <text evidence="2">The sequence shown here is derived from an EMBL/GenBank/DDBJ whole genome shotgun (WGS) entry which is preliminary data.</text>
</comment>
<name>A0AAW0VUL4_CHEQU</name>
<keyword evidence="1" id="KW-0472">Membrane</keyword>
<evidence type="ECO:0000256" key="1">
    <source>
        <dbReference type="SAM" id="Phobius"/>
    </source>
</evidence>
<proteinExistence type="predicted"/>
<dbReference type="AlphaFoldDB" id="A0AAW0VUL4"/>